<reference evidence="2 3" key="1">
    <citation type="submission" date="2021-11" db="EMBL/GenBank/DDBJ databases">
        <title>Black yeast isolated from Biological Soil Crust.</title>
        <authorList>
            <person name="Kurbessoian T."/>
        </authorList>
    </citation>
    <scope>NUCLEOTIDE SEQUENCE [LARGE SCALE GENOMIC DNA]</scope>
    <source>
        <strain evidence="2 3">CCFEE 5522</strain>
    </source>
</reference>
<evidence type="ECO:0000313" key="2">
    <source>
        <dbReference type="EMBL" id="KAK4539277.1"/>
    </source>
</evidence>
<evidence type="ECO:0000259" key="1">
    <source>
        <dbReference type="Pfam" id="PF06985"/>
    </source>
</evidence>
<proteinExistence type="predicted"/>
<dbReference type="Pfam" id="PF26639">
    <property type="entry name" value="Het-6_barrel"/>
    <property type="match status" value="1"/>
</dbReference>
<sequence length="462" mass="51980">MADIYTSANRVCVWLGENVDNAHLVFDHIARWKARCAEQKARGTFGSSDHLNRPHYEGPTLEAYHDMIQRPWFSRTWIIQEICFSHSAVVTCGPCEEDWWLLCNRIAEYGGFNYHPLNHTTPSDRWRMLADRQMLISRKNGRVRKIGLRDVANILEYSNLCGAMDPGDKVYGILALFDGLPMSVDYCKNIADVYQEFTKAVISASKALSILHLAGTKRILSDLPSWVPDYSVTAPLGVMPDATDRSFMHGDTGNVGWHVCVPVPGEVNTQITLSGKMVGSIAVMGPELVATTDNIAGSTHFTSTLRAPLRPHARPNDSGRTKAFLSIVRWRNQHHFLEWYKAYGKEAFPVDHIAALQQRGRAYETHLEFEPSECVTEYASEMESACYGRAMFVTDDGTLGLAPPDARRGDALVFLAGGFCPFVLRRRQDDAWTLVGDCYLYGLDPFVLWDDESMLVARYTLR</sequence>
<gene>
    <name evidence="2" type="ORF">LTR36_000831</name>
</gene>
<dbReference type="InterPro" id="IPR010730">
    <property type="entry name" value="HET"/>
</dbReference>
<dbReference type="Proteomes" id="UP001324427">
    <property type="component" value="Unassembled WGS sequence"/>
</dbReference>
<evidence type="ECO:0000313" key="3">
    <source>
        <dbReference type="Proteomes" id="UP001324427"/>
    </source>
</evidence>
<dbReference type="PANTHER" id="PTHR24148">
    <property type="entry name" value="ANKYRIN REPEAT DOMAIN-CONTAINING PROTEIN 39 HOMOLOG-RELATED"/>
    <property type="match status" value="1"/>
</dbReference>
<keyword evidence="3" id="KW-1185">Reference proteome</keyword>
<dbReference type="PANTHER" id="PTHR24148:SF64">
    <property type="entry name" value="HETEROKARYON INCOMPATIBILITY DOMAIN-CONTAINING PROTEIN"/>
    <property type="match status" value="1"/>
</dbReference>
<protein>
    <recommendedName>
        <fullName evidence="1">Heterokaryon incompatibility domain-containing protein</fullName>
    </recommendedName>
</protein>
<name>A0AAV9J3S4_9PEZI</name>
<dbReference type="AlphaFoldDB" id="A0AAV9J3S4"/>
<feature type="domain" description="Heterokaryon incompatibility" evidence="1">
    <location>
        <begin position="1"/>
        <end position="81"/>
    </location>
</feature>
<dbReference type="InterPro" id="IPR052895">
    <property type="entry name" value="HetReg/Transcr_Mod"/>
</dbReference>
<comment type="caution">
    <text evidence="2">The sequence shown here is derived from an EMBL/GenBank/DDBJ whole genome shotgun (WGS) entry which is preliminary data.</text>
</comment>
<accession>A0AAV9J3S4</accession>
<dbReference type="Pfam" id="PF06985">
    <property type="entry name" value="HET"/>
    <property type="match status" value="1"/>
</dbReference>
<organism evidence="2 3">
    <name type="scientific">Oleoguttula mirabilis</name>
    <dbReference type="NCBI Taxonomy" id="1507867"/>
    <lineage>
        <taxon>Eukaryota</taxon>
        <taxon>Fungi</taxon>
        <taxon>Dikarya</taxon>
        <taxon>Ascomycota</taxon>
        <taxon>Pezizomycotina</taxon>
        <taxon>Dothideomycetes</taxon>
        <taxon>Dothideomycetidae</taxon>
        <taxon>Mycosphaerellales</taxon>
        <taxon>Teratosphaeriaceae</taxon>
        <taxon>Oleoguttula</taxon>
    </lineage>
</organism>
<dbReference type="EMBL" id="JAVFHQ010000104">
    <property type="protein sequence ID" value="KAK4539277.1"/>
    <property type="molecule type" value="Genomic_DNA"/>
</dbReference>